<proteinExistence type="predicted"/>
<feature type="region of interest" description="Disordered" evidence="1">
    <location>
        <begin position="156"/>
        <end position="198"/>
    </location>
</feature>
<gene>
    <name evidence="2" type="ORF">EJ03DRAFT_329985</name>
</gene>
<feature type="compositionally biased region" description="Pro residues" evidence="1">
    <location>
        <begin position="51"/>
        <end position="63"/>
    </location>
</feature>
<organism evidence="2 3">
    <name type="scientific">Teratosphaeria nubilosa</name>
    <dbReference type="NCBI Taxonomy" id="161662"/>
    <lineage>
        <taxon>Eukaryota</taxon>
        <taxon>Fungi</taxon>
        <taxon>Dikarya</taxon>
        <taxon>Ascomycota</taxon>
        <taxon>Pezizomycotina</taxon>
        <taxon>Dothideomycetes</taxon>
        <taxon>Dothideomycetidae</taxon>
        <taxon>Mycosphaerellales</taxon>
        <taxon>Teratosphaeriaceae</taxon>
        <taxon>Teratosphaeria</taxon>
    </lineage>
</organism>
<evidence type="ECO:0000313" key="2">
    <source>
        <dbReference type="EMBL" id="KAF2766611.1"/>
    </source>
</evidence>
<reference evidence="2" key="1">
    <citation type="journal article" date="2020" name="Stud. Mycol.">
        <title>101 Dothideomycetes genomes: a test case for predicting lifestyles and emergence of pathogens.</title>
        <authorList>
            <person name="Haridas S."/>
            <person name="Albert R."/>
            <person name="Binder M."/>
            <person name="Bloem J."/>
            <person name="Labutti K."/>
            <person name="Salamov A."/>
            <person name="Andreopoulos B."/>
            <person name="Baker S."/>
            <person name="Barry K."/>
            <person name="Bills G."/>
            <person name="Bluhm B."/>
            <person name="Cannon C."/>
            <person name="Castanera R."/>
            <person name="Culley D."/>
            <person name="Daum C."/>
            <person name="Ezra D."/>
            <person name="Gonzalez J."/>
            <person name="Henrissat B."/>
            <person name="Kuo A."/>
            <person name="Liang C."/>
            <person name="Lipzen A."/>
            <person name="Lutzoni F."/>
            <person name="Magnuson J."/>
            <person name="Mondo S."/>
            <person name="Nolan M."/>
            <person name="Ohm R."/>
            <person name="Pangilinan J."/>
            <person name="Park H.-J."/>
            <person name="Ramirez L."/>
            <person name="Alfaro M."/>
            <person name="Sun H."/>
            <person name="Tritt A."/>
            <person name="Yoshinaga Y."/>
            <person name="Zwiers L.-H."/>
            <person name="Turgeon B."/>
            <person name="Goodwin S."/>
            <person name="Spatafora J."/>
            <person name="Crous P."/>
            <person name="Grigoriev I."/>
        </authorList>
    </citation>
    <scope>NUCLEOTIDE SEQUENCE</scope>
    <source>
        <strain evidence="2">CBS 116005</strain>
    </source>
</reference>
<dbReference type="EMBL" id="ML995869">
    <property type="protein sequence ID" value="KAF2766611.1"/>
    <property type="molecule type" value="Genomic_DNA"/>
</dbReference>
<name>A0A6G1L108_9PEZI</name>
<feature type="compositionally biased region" description="Pro residues" evidence="1">
    <location>
        <begin position="17"/>
        <end position="27"/>
    </location>
</feature>
<feature type="region of interest" description="Disordered" evidence="1">
    <location>
        <begin position="1"/>
        <end position="102"/>
    </location>
</feature>
<evidence type="ECO:0000313" key="3">
    <source>
        <dbReference type="Proteomes" id="UP000799436"/>
    </source>
</evidence>
<feature type="compositionally biased region" description="Basic and acidic residues" evidence="1">
    <location>
        <begin position="179"/>
        <end position="198"/>
    </location>
</feature>
<accession>A0A6G1L108</accession>
<protein>
    <submittedName>
        <fullName evidence="2">Uncharacterized protein</fullName>
    </submittedName>
</protein>
<keyword evidence="3" id="KW-1185">Reference proteome</keyword>
<sequence>MTPRPAAVSTQSESPAARPPSPSPPGFLHPAARRPDDTSAIASHARAAADPRPPPPPPPPPPNDSTLPHRPAPPSLFDAAGMGPPMDDDPEHHPRPSSYPYPATAEWSFDVSDANPSRGGIGIAGPHSRPYYHTAGGGGIGIGGFGRTARTTGMAGAGAGGFGERNVRFQPEARLTHSRSQEEMRGEVPKGAKEDEGS</sequence>
<dbReference type="Proteomes" id="UP000799436">
    <property type="component" value="Unassembled WGS sequence"/>
</dbReference>
<dbReference type="AlphaFoldDB" id="A0A6G1L108"/>
<evidence type="ECO:0000256" key="1">
    <source>
        <dbReference type="SAM" id="MobiDB-lite"/>
    </source>
</evidence>